<evidence type="ECO:0000313" key="2">
    <source>
        <dbReference type="Proteomes" id="UP000011770"/>
    </source>
</evidence>
<dbReference type="AlphaFoldDB" id="M3GVK9"/>
<reference evidence="1 2" key="1">
    <citation type="submission" date="2013-01" db="EMBL/GenBank/DDBJ databases">
        <authorList>
            <person name="Harkins D.M."/>
            <person name="Durkin A.S."/>
            <person name="Brinkac L.M."/>
            <person name="Haft D.H."/>
            <person name="Selengut J.D."/>
            <person name="Sanka R."/>
            <person name="DePew J."/>
            <person name="Purushe J."/>
            <person name="Tulsiani S.M."/>
            <person name="Graham G.C."/>
            <person name="Burns M.-A."/>
            <person name="Dohnt M.F."/>
            <person name="Smythe L.D."/>
            <person name="McKay D.B."/>
            <person name="Craig S.B."/>
            <person name="Vinetz J.M."/>
            <person name="Sutton G.G."/>
            <person name="Nierman W.C."/>
            <person name="Fouts D.E."/>
        </authorList>
    </citation>
    <scope>NUCLEOTIDE SEQUENCE [LARGE SCALE GENOMIC DNA]</scope>
    <source>
        <strain evidence="1 2">LT2116</strain>
    </source>
</reference>
<dbReference type="EMBL" id="AHOR02000048">
    <property type="protein sequence ID" value="EMF80565.1"/>
    <property type="molecule type" value="Genomic_DNA"/>
</dbReference>
<organism evidence="1 2">
    <name type="scientific">Leptospira weilii serovar Topaz str. LT2116</name>
    <dbReference type="NCBI Taxonomy" id="1088540"/>
    <lineage>
        <taxon>Bacteria</taxon>
        <taxon>Pseudomonadati</taxon>
        <taxon>Spirochaetota</taxon>
        <taxon>Spirochaetia</taxon>
        <taxon>Leptospirales</taxon>
        <taxon>Leptospiraceae</taxon>
        <taxon>Leptospira</taxon>
    </lineage>
</organism>
<accession>M3GVK9</accession>
<comment type="caution">
    <text evidence="1">The sequence shown here is derived from an EMBL/GenBank/DDBJ whole genome shotgun (WGS) entry which is preliminary data.</text>
</comment>
<dbReference type="Proteomes" id="UP000011770">
    <property type="component" value="Unassembled WGS sequence"/>
</dbReference>
<evidence type="ECO:0000313" key="1">
    <source>
        <dbReference type="EMBL" id="EMF80565.1"/>
    </source>
</evidence>
<gene>
    <name evidence="1" type="ORF">LEP1GSC188_3674</name>
</gene>
<protein>
    <submittedName>
        <fullName evidence="1">Uncharacterized protein</fullName>
    </submittedName>
</protein>
<name>M3GVK9_9LEPT</name>
<proteinExistence type="predicted"/>
<sequence length="41" mass="4588">MKERNFLGSDPFLGKTFLRLHATSGLIRDLFLSEILPGSLP</sequence>